<protein>
    <recommendedName>
        <fullName evidence="7">Enoyl reductase (ER) domain-containing protein</fullName>
    </recommendedName>
</protein>
<dbReference type="InterPro" id="IPR013154">
    <property type="entry name" value="ADH-like_N"/>
</dbReference>
<evidence type="ECO:0000256" key="6">
    <source>
        <dbReference type="SAM" id="MobiDB-lite"/>
    </source>
</evidence>
<dbReference type="CDD" id="cd08275">
    <property type="entry name" value="MDR3"/>
    <property type="match status" value="1"/>
</dbReference>
<dbReference type="Gene3D" id="3.30.70.100">
    <property type="match status" value="1"/>
</dbReference>
<dbReference type="EMBL" id="CAJNOJ010000002">
    <property type="protein sequence ID" value="CAF0730387.1"/>
    <property type="molecule type" value="Genomic_DNA"/>
</dbReference>
<dbReference type="GO" id="GO:0008270">
    <property type="term" value="F:zinc ion binding"/>
    <property type="evidence" value="ECO:0007669"/>
    <property type="project" value="InterPro"/>
</dbReference>
<evidence type="ECO:0000313" key="9">
    <source>
        <dbReference type="EMBL" id="CAF0961971.1"/>
    </source>
</evidence>
<dbReference type="Gene3D" id="3.90.180.10">
    <property type="entry name" value="Medium-chain alcohol dehydrogenases, catalytic domain"/>
    <property type="match status" value="1"/>
</dbReference>
<comment type="caution">
    <text evidence="9">The sequence shown here is derived from an EMBL/GenBank/DDBJ whole genome shotgun (WGS) entry which is preliminary data.</text>
</comment>
<gene>
    <name evidence="8" type="ORF">EDS130_LOCUS1061</name>
    <name evidence="9" type="ORF">XAT740_LOCUS11227</name>
</gene>
<dbReference type="Gene3D" id="3.30.70.1180">
    <property type="entry name" value="Vacuolar atp synthase subunit c, domain 1"/>
    <property type="match status" value="1"/>
</dbReference>
<dbReference type="SUPFAM" id="SSF50129">
    <property type="entry name" value="GroES-like"/>
    <property type="match status" value="1"/>
</dbReference>
<dbReference type="InterPro" id="IPR011032">
    <property type="entry name" value="GroES-like_sf"/>
</dbReference>
<dbReference type="Gene3D" id="3.40.50.720">
    <property type="entry name" value="NAD(P)-binding Rossmann-like Domain"/>
    <property type="match status" value="1"/>
</dbReference>
<dbReference type="Proteomes" id="UP000663828">
    <property type="component" value="Unassembled WGS sequence"/>
</dbReference>
<dbReference type="PROSITE" id="PS01162">
    <property type="entry name" value="QOR_ZETA_CRYSTAL"/>
    <property type="match status" value="1"/>
</dbReference>
<dbReference type="GO" id="GO:0000221">
    <property type="term" value="C:vacuolar proton-transporting V-type ATPase, V1 domain"/>
    <property type="evidence" value="ECO:0007669"/>
    <property type="project" value="TreeGrafter"/>
</dbReference>
<dbReference type="OrthoDB" id="203908at2759"/>
<dbReference type="GO" id="GO:0005765">
    <property type="term" value="C:lysosomal membrane"/>
    <property type="evidence" value="ECO:0007669"/>
    <property type="project" value="TreeGrafter"/>
</dbReference>
<dbReference type="InterPro" id="IPR002364">
    <property type="entry name" value="Quin_OxRdtase/zeta-crystal_CS"/>
</dbReference>
<dbReference type="CDD" id="cd14785">
    <property type="entry name" value="V-ATPase_C"/>
    <property type="match status" value="1"/>
</dbReference>
<dbReference type="PANTHER" id="PTHR10137:SF0">
    <property type="entry name" value="V-TYPE PROTON ATPASE SUBUNIT C"/>
    <property type="match status" value="1"/>
</dbReference>
<keyword evidence="3" id="KW-0813">Transport</keyword>
<dbReference type="InterPro" id="IPR036291">
    <property type="entry name" value="NAD(P)-bd_dom_sf"/>
</dbReference>
<dbReference type="AlphaFoldDB" id="A0A814E3E7"/>
<dbReference type="EMBL" id="CAJNOR010000612">
    <property type="protein sequence ID" value="CAF0961971.1"/>
    <property type="molecule type" value="Genomic_DNA"/>
</dbReference>
<reference evidence="9" key="1">
    <citation type="submission" date="2021-02" db="EMBL/GenBank/DDBJ databases">
        <authorList>
            <person name="Nowell W R."/>
        </authorList>
    </citation>
    <scope>NUCLEOTIDE SEQUENCE</scope>
</reference>
<comment type="similarity">
    <text evidence="1">Belongs to the V-ATPase C subunit family.</text>
</comment>
<dbReference type="Pfam" id="PF13602">
    <property type="entry name" value="ADH_zinc_N_2"/>
    <property type="match status" value="1"/>
</dbReference>
<evidence type="ECO:0000256" key="5">
    <source>
        <dbReference type="ARBA" id="ARBA00023065"/>
    </source>
</evidence>
<dbReference type="SUPFAM" id="SSF51735">
    <property type="entry name" value="NAD(P)-binding Rossmann-fold domains"/>
    <property type="match status" value="1"/>
</dbReference>
<keyword evidence="5" id="KW-0406">Ion transport</keyword>
<evidence type="ECO:0000256" key="2">
    <source>
        <dbReference type="ARBA" id="ARBA00010371"/>
    </source>
</evidence>
<feature type="compositionally biased region" description="Basic and acidic residues" evidence="6">
    <location>
        <begin position="740"/>
        <end position="753"/>
    </location>
</feature>
<dbReference type="InterPro" id="IPR004907">
    <property type="entry name" value="ATPase_V1-cplx_csu"/>
</dbReference>
<dbReference type="GO" id="GO:0046961">
    <property type="term" value="F:proton-transporting ATPase activity, rotational mechanism"/>
    <property type="evidence" value="ECO:0007669"/>
    <property type="project" value="InterPro"/>
</dbReference>
<dbReference type="InterPro" id="IPR020843">
    <property type="entry name" value="ER"/>
</dbReference>
<dbReference type="GO" id="GO:0016491">
    <property type="term" value="F:oxidoreductase activity"/>
    <property type="evidence" value="ECO:0007669"/>
    <property type="project" value="InterPro"/>
</dbReference>
<comment type="similarity">
    <text evidence="2">Belongs to the zinc-containing alcohol dehydrogenase family. Quinone oxidoreductase subfamily.</text>
</comment>
<dbReference type="Gene3D" id="1.20.1460.10">
    <property type="entry name" value="subunit c (vma5p) of the yeast v-atpase, domain 2"/>
    <property type="match status" value="1"/>
</dbReference>
<evidence type="ECO:0000256" key="4">
    <source>
        <dbReference type="ARBA" id="ARBA00022781"/>
    </source>
</evidence>
<keyword evidence="4" id="KW-0375">Hydrogen ion transport</keyword>
<evidence type="ECO:0000256" key="1">
    <source>
        <dbReference type="ARBA" id="ARBA00006138"/>
    </source>
</evidence>
<dbReference type="Pfam" id="PF08240">
    <property type="entry name" value="ADH_N"/>
    <property type="match status" value="1"/>
</dbReference>
<sequence>MSDEYWIISVPGRSTPQQSFEEVCRATERDQLSTNFFFNIPDLKVGTLDSLVALSDDLAKLDNYIEGVTKKLIQYFFHDVLDDDRNRLAENLSVGPQGVDPIRYVAEFQWDHAKYPTKQPLKNLSEIISKASTHIENELKLRSQTYNNVKQNLDALEKKQSGSLLTRNLNDVVKKEHFVLGSEYLKTVLVCVPKALINEWYAKYETLCAMIVPRTTELVTQDQDYALFTVTLFQKTEDTFRHRCRENKFTVRDFTFDEKAMAAEREKTRELEVERQKIYANLVRWLKINFGEVFSALIHVKALRIFVESVLRFGLPVNFGAMIIHPNRKTTKRLRDVLDRLFGYLDQSNRSKEDDSFEIPGVFSSQQEYYPYVYLKLDLEYLDMTNMASSVTTRSVSSIELVGAGGYDKLQIKQFPYQEPAADEVVIRIKFSGLNFADLMRRQGLYSPAPKYPYVPGFEASGVIEAVGSNVSQFAPGDRVVAFAGNGMWSDLVTVPSFQCFKMPDEMSFEQGAAFLVNYITAYQILFELGGLRPNKSVLIHMAAGGVGIAAIQLCKTVENVTVFGTASASKHNIIKDMGCTYPIDYHTQDYVTEIRKISPNGVDIIMDPLNGEDSVRGYDLLKPLGRIIYFGAANVAASGENRSLLTAFKTWYKCFSTNSLSILSSNKSIAGYHLGYLLKDLEVTKDLAATAIQELFRLFGEGALKPQIDSVYPYSRIREAMQRMHNRQNVGKVILQPDSEQKTDTTEEKQSE</sequence>
<evidence type="ECO:0000313" key="10">
    <source>
        <dbReference type="Proteomes" id="UP000663828"/>
    </source>
</evidence>
<dbReference type="InterPro" id="IPR036132">
    <property type="entry name" value="Vac_ATP_synth_c_sf"/>
</dbReference>
<name>A0A814E3E7_ADIRI</name>
<evidence type="ECO:0000256" key="3">
    <source>
        <dbReference type="ARBA" id="ARBA00022448"/>
    </source>
</evidence>
<dbReference type="SUPFAM" id="SSF118203">
    <property type="entry name" value="Vacuolar ATP synthase subunit C"/>
    <property type="match status" value="1"/>
</dbReference>
<accession>A0A814E3E7</accession>
<feature type="region of interest" description="Disordered" evidence="6">
    <location>
        <begin position="733"/>
        <end position="753"/>
    </location>
</feature>
<keyword evidence="10" id="KW-1185">Reference proteome</keyword>
<dbReference type="Pfam" id="PF03223">
    <property type="entry name" value="V-ATPase_C"/>
    <property type="match status" value="1"/>
</dbReference>
<feature type="domain" description="Enoyl reductase (ER)" evidence="7">
    <location>
        <begin position="405"/>
        <end position="736"/>
    </location>
</feature>
<evidence type="ECO:0000259" key="7">
    <source>
        <dbReference type="SMART" id="SM00829"/>
    </source>
</evidence>
<evidence type="ECO:0000313" key="8">
    <source>
        <dbReference type="EMBL" id="CAF0730387.1"/>
    </source>
</evidence>
<dbReference type="PANTHER" id="PTHR10137">
    <property type="entry name" value="V-TYPE PROTON ATPASE SUBUNIT C"/>
    <property type="match status" value="1"/>
</dbReference>
<dbReference type="FunFam" id="3.30.70.100:FF:000002">
    <property type="entry name" value="V-type proton ATPase subunit C"/>
    <property type="match status" value="1"/>
</dbReference>
<proteinExistence type="inferred from homology"/>
<dbReference type="SMART" id="SM00829">
    <property type="entry name" value="PKS_ER"/>
    <property type="match status" value="1"/>
</dbReference>
<organism evidence="9 10">
    <name type="scientific">Adineta ricciae</name>
    <name type="common">Rotifer</name>
    <dbReference type="NCBI Taxonomy" id="249248"/>
    <lineage>
        <taxon>Eukaryota</taxon>
        <taxon>Metazoa</taxon>
        <taxon>Spiralia</taxon>
        <taxon>Gnathifera</taxon>
        <taxon>Rotifera</taxon>
        <taxon>Eurotatoria</taxon>
        <taxon>Bdelloidea</taxon>
        <taxon>Adinetida</taxon>
        <taxon>Adinetidae</taxon>
        <taxon>Adineta</taxon>
    </lineage>
</organism>
<dbReference type="Proteomes" id="UP000663852">
    <property type="component" value="Unassembled WGS sequence"/>
</dbReference>